<gene>
    <name evidence="2" type="ORF">M437DRAFT_78409</name>
</gene>
<dbReference type="Gene3D" id="3.30.710.10">
    <property type="entry name" value="Potassium Channel Kv1.1, Chain A"/>
    <property type="match status" value="1"/>
</dbReference>
<dbReference type="PROSITE" id="PS50097">
    <property type="entry name" value="BTB"/>
    <property type="match status" value="1"/>
</dbReference>
<dbReference type="SUPFAM" id="SSF54695">
    <property type="entry name" value="POZ domain"/>
    <property type="match status" value="1"/>
</dbReference>
<dbReference type="InterPro" id="IPR011333">
    <property type="entry name" value="SKP1/BTB/POZ_sf"/>
</dbReference>
<dbReference type="EMBL" id="KL584849">
    <property type="protein sequence ID" value="KEQ59286.1"/>
    <property type="molecule type" value="Genomic_DNA"/>
</dbReference>
<dbReference type="CDD" id="cd18186">
    <property type="entry name" value="BTB_POZ_ZBTB_KLHL-like"/>
    <property type="match status" value="1"/>
</dbReference>
<name>A0A074W9S2_AURM1</name>
<sequence length="226" mass="25557">MSEGHFINGDHLDSTVFNDPRDSDIILTFGNHQVYAHRVILRMWSPFFQRSLNSQFSVSNSATFIIDDECDGKHEPEAVFAMLKHIYGMPFGSGSNCRPDGTSVIEYSIKVYKLADKYDILSVRRAAVEFIESYINAYLYLSKTQNPPASSPIPDCIAHICGPDAPQLADLQLRNALFSWLSKNICALSKHNEFKVKIEDGSLLDVDLTAKLLFRLTEEIDNFAKW</sequence>
<feature type="domain" description="BTB" evidence="1">
    <location>
        <begin position="23"/>
        <end position="87"/>
    </location>
</feature>
<dbReference type="HOGENOM" id="CLU_087641_0_0_1"/>
<accession>A0A074W9S2</accession>
<proteinExistence type="predicted"/>
<dbReference type="InterPro" id="IPR000210">
    <property type="entry name" value="BTB/POZ_dom"/>
</dbReference>
<dbReference type="AlphaFoldDB" id="A0A074W9S2"/>
<organism evidence="2 3">
    <name type="scientific">Aureobasidium melanogenum (strain CBS 110374)</name>
    <name type="common">Aureobasidium pullulans var. melanogenum</name>
    <dbReference type="NCBI Taxonomy" id="1043003"/>
    <lineage>
        <taxon>Eukaryota</taxon>
        <taxon>Fungi</taxon>
        <taxon>Dikarya</taxon>
        <taxon>Ascomycota</taxon>
        <taxon>Pezizomycotina</taxon>
        <taxon>Dothideomycetes</taxon>
        <taxon>Dothideomycetidae</taxon>
        <taxon>Dothideales</taxon>
        <taxon>Saccotheciaceae</taxon>
        <taxon>Aureobasidium</taxon>
    </lineage>
</organism>
<dbReference type="PANTHER" id="PTHR24413">
    <property type="entry name" value="SPECKLE-TYPE POZ PROTEIN"/>
    <property type="match status" value="1"/>
</dbReference>
<dbReference type="RefSeq" id="XP_040876309.1">
    <property type="nucleotide sequence ID" value="XM_041026986.1"/>
</dbReference>
<dbReference type="STRING" id="1043003.A0A074W9S2"/>
<dbReference type="GeneID" id="63920359"/>
<reference evidence="2 3" key="1">
    <citation type="journal article" date="2014" name="BMC Genomics">
        <title>Genome sequencing of four Aureobasidium pullulans varieties: biotechnological potential, stress tolerance, and description of new species.</title>
        <authorList>
            <person name="Gostin Ar C."/>
            <person name="Ohm R.A."/>
            <person name="Kogej T."/>
            <person name="Sonjak S."/>
            <person name="Turk M."/>
            <person name="Zajc J."/>
            <person name="Zalar P."/>
            <person name="Grube M."/>
            <person name="Sun H."/>
            <person name="Han J."/>
            <person name="Sharma A."/>
            <person name="Chiniquy J."/>
            <person name="Ngan C.Y."/>
            <person name="Lipzen A."/>
            <person name="Barry K."/>
            <person name="Grigoriev I.V."/>
            <person name="Gunde-Cimerman N."/>
        </authorList>
    </citation>
    <scope>NUCLEOTIDE SEQUENCE [LARGE SCALE GENOMIC DNA]</scope>
    <source>
        <strain evidence="2 3">CBS 110374</strain>
    </source>
</reference>
<protein>
    <recommendedName>
        <fullName evidence="1">BTB domain-containing protein</fullName>
    </recommendedName>
</protein>
<evidence type="ECO:0000259" key="1">
    <source>
        <dbReference type="PROSITE" id="PS50097"/>
    </source>
</evidence>
<dbReference type="Proteomes" id="UP000030672">
    <property type="component" value="Unassembled WGS sequence"/>
</dbReference>
<evidence type="ECO:0000313" key="2">
    <source>
        <dbReference type="EMBL" id="KEQ59286.1"/>
    </source>
</evidence>
<keyword evidence="3" id="KW-1185">Reference proteome</keyword>
<evidence type="ECO:0000313" key="3">
    <source>
        <dbReference type="Proteomes" id="UP000030672"/>
    </source>
</evidence>
<dbReference type="Pfam" id="PF00651">
    <property type="entry name" value="BTB"/>
    <property type="match status" value="1"/>
</dbReference>
<dbReference type="SMART" id="SM00225">
    <property type="entry name" value="BTB"/>
    <property type="match status" value="1"/>
</dbReference>